<sequence length="118" mass="11877">MSFADQRSFDVRCEWGAGGAAALAGCRTLVVVDVLSFSTCVAVAAERGVTVLPYRARDADAAGFAAGRGAVLAGPRGSGFSLSPASLMSARPGTRVVLPSPNGAAVCLEAARHGRVLA</sequence>
<gene>
    <name evidence="1" type="ORF">E6K81_09925</name>
</gene>
<reference evidence="1 2" key="1">
    <citation type="journal article" date="2019" name="Nat. Microbiol.">
        <title>Mediterranean grassland soil C-N compound turnover is dependent on rainfall and depth, and is mediated by genomically divergent microorganisms.</title>
        <authorList>
            <person name="Diamond S."/>
            <person name="Andeer P.F."/>
            <person name="Li Z."/>
            <person name="Crits-Christoph A."/>
            <person name="Burstein D."/>
            <person name="Anantharaman K."/>
            <person name="Lane K.R."/>
            <person name="Thomas B.C."/>
            <person name="Pan C."/>
            <person name="Northen T.R."/>
            <person name="Banfield J.F."/>
        </authorList>
    </citation>
    <scope>NUCLEOTIDE SEQUENCE [LARGE SCALE GENOMIC DNA]</scope>
    <source>
        <strain evidence="1">WS_11</strain>
    </source>
</reference>
<dbReference type="InterPro" id="IPR036702">
    <property type="entry name" value="ComB-like_sf"/>
</dbReference>
<name>A0A538U6I0_UNCEI</name>
<protein>
    <submittedName>
        <fullName evidence="1">Phosphosulfolactate phosphohydrolase</fullName>
    </submittedName>
</protein>
<evidence type="ECO:0000313" key="1">
    <source>
        <dbReference type="EMBL" id="TMQ71481.1"/>
    </source>
</evidence>
<dbReference type="GO" id="GO:0000287">
    <property type="term" value="F:magnesium ion binding"/>
    <property type="evidence" value="ECO:0007669"/>
    <property type="project" value="InterPro"/>
</dbReference>
<keyword evidence="1" id="KW-0378">Hydrolase</keyword>
<dbReference type="PROSITE" id="PS51257">
    <property type="entry name" value="PROKAR_LIPOPROTEIN"/>
    <property type="match status" value="1"/>
</dbReference>
<organism evidence="1 2">
    <name type="scientific">Eiseniibacteriota bacterium</name>
    <dbReference type="NCBI Taxonomy" id="2212470"/>
    <lineage>
        <taxon>Bacteria</taxon>
        <taxon>Candidatus Eiseniibacteriota</taxon>
    </lineage>
</organism>
<dbReference type="Gene3D" id="3.90.1560.10">
    <property type="entry name" value="ComB-like"/>
    <property type="match status" value="1"/>
</dbReference>
<evidence type="ECO:0000313" key="2">
    <source>
        <dbReference type="Proteomes" id="UP000319771"/>
    </source>
</evidence>
<dbReference type="SUPFAM" id="SSF142823">
    <property type="entry name" value="ComB-like"/>
    <property type="match status" value="1"/>
</dbReference>
<dbReference type="AlphaFoldDB" id="A0A538U6I0"/>
<dbReference type="Proteomes" id="UP000319771">
    <property type="component" value="Unassembled WGS sequence"/>
</dbReference>
<comment type="caution">
    <text evidence="1">The sequence shown here is derived from an EMBL/GenBank/DDBJ whole genome shotgun (WGS) entry which is preliminary data.</text>
</comment>
<proteinExistence type="predicted"/>
<dbReference type="GO" id="GO:0050532">
    <property type="term" value="F:2-phosphosulfolactate phosphatase activity"/>
    <property type="evidence" value="ECO:0007669"/>
    <property type="project" value="InterPro"/>
</dbReference>
<accession>A0A538U6I0</accession>
<dbReference type="EMBL" id="VBPB01000161">
    <property type="protein sequence ID" value="TMQ71481.1"/>
    <property type="molecule type" value="Genomic_DNA"/>
</dbReference>
<feature type="non-terminal residue" evidence="1">
    <location>
        <position position="118"/>
    </location>
</feature>